<dbReference type="GO" id="GO:0016301">
    <property type="term" value="F:kinase activity"/>
    <property type="evidence" value="ECO:0007669"/>
    <property type="project" value="UniProtKB-KW"/>
</dbReference>
<organism evidence="4 5">
    <name type="scientific">Neglectibacter timonensis</name>
    <dbReference type="NCBI Taxonomy" id="1776382"/>
    <lineage>
        <taxon>Bacteria</taxon>
        <taxon>Bacillati</taxon>
        <taxon>Bacillota</taxon>
        <taxon>Clostridia</taxon>
        <taxon>Eubacteriales</taxon>
        <taxon>Oscillospiraceae</taxon>
        <taxon>Neglectibacter</taxon>
    </lineage>
</organism>
<feature type="domain" description="Carbohydrate kinase PfkB" evidence="3">
    <location>
        <begin position="14"/>
        <end position="289"/>
    </location>
</feature>
<evidence type="ECO:0000259" key="3">
    <source>
        <dbReference type="Pfam" id="PF00294"/>
    </source>
</evidence>
<sequence length="320" mass="35032">MKKFEVAGYDMPCVDLAVNVDVFPKPNGGTGINALSWQGGGKVASGMVASARLGAKCAMLGAVGSDDYGQFCIRDFERHGIDVSGMKMRQEETTSLSIVLSDRETNGRSIVYRRGSAQSLRPEELDNEILENCEWFFISHITGVSMEATKRAKNAGAKVIVDADSYSSELMEHIDLIDAFVGSEFFYDVLFHDKNYEENCKKVCEMGPSIVVFTLGAKGCVGYSKEEGFFELPSFDVVVQDTVGAGDVFHGAYVVGLLRGYSAKEAARLATAVSCIKCTRIGGRAGIPDWDTVQKYLKTGEIDYTEIDERVAFYGRKLQL</sequence>
<dbReference type="SUPFAM" id="SSF53613">
    <property type="entry name" value="Ribokinase-like"/>
    <property type="match status" value="1"/>
</dbReference>
<dbReference type="InterPro" id="IPR029056">
    <property type="entry name" value="Ribokinase-like"/>
</dbReference>
<dbReference type="InterPro" id="IPR011611">
    <property type="entry name" value="PfkB_dom"/>
</dbReference>
<keyword evidence="5" id="KW-1185">Reference proteome</keyword>
<dbReference type="GeneID" id="90533646"/>
<reference evidence="4 5" key="1">
    <citation type="submission" date="2022-06" db="EMBL/GenBank/DDBJ databases">
        <title>Isolation of gut microbiota from human fecal samples.</title>
        <authorList>
            <person name="Pamer E.G."/>
            <person name="Barat B."/>
            <person name="Waligurski E."/>
            <person name="Medina S."/>
            <person name="Paddock L."/>
            <person name="Mostad J."/>
        </authorList>
    </citation>
    <scope>NUCLEOTIDE SEQUENCE [LARGE SCALE GENOMIC DNA]</scope>
    <source>
        <strain evidence="4 5">DFI.9.73</strain>
    </source>
</reference>
<name>A0ABT1S0M6_9FIRM</name>
<dbReference type="RefSeq" id="WP_242871138.1">
    <property type="nucleotide sequence ID" value="NZ_CABKVV010000014.1"/>
</dbReference>
<keyword evidence="2 4" id="KW-0418">Kinase</keyword>
<dbReference type="PANTHER" id="PTHR42774:SF3">
    <property type="entry name" value="KETOHEXOKINASE"/>
    <property type="match status" value="1"/>
</dbReference>
<dbReference type="PANTHER" id="PTHR42774">
    <property type="entry name" value="PHOSPHOTRANSFERASE SYSTEM TRANSPORT PROTEIN"/>
    <property type="match status" value="1"/>
</dbReference>
<dbReference type="InterPro" id="IPR052562">
    <property type="entry name" value="Ketohexokinase-related"/>
</dbReference>
<proteinExistence type="predicted"/>
<keyword evidence="1" id="KW-0808">Transferase</keyword>
<evidence type="ECO:0000256" key="2">
    <source>
        <dbReference type="ARBA" id="ARBA00022777"/>
    </source>
</evidence>
<dbReference type="Proteomes" id="UP001524473">
    <property type="component" value="Unassembled WGS sequence"/>
</dbReference>
<dbReference type="Gene3D" id="3.40.1190.20">
    <property type="match status" value="1"/>
</dbReference>
<dbReference type="PROSITE" id="PS00584">
    <property type="entry name" value="PFKB_KINASES_2"/>
    <property type="match status" value="1"/>
</dbReference>
<dbReference type="EMBL" id="JANFZH010000018">
    <property type="protein sequence ID" value="MCQ4840090.1"/>
    <property type="molecule type" value="Genomic_DNA"/>
</dbReference>
<accession>A0ABT1S0M6</accession>
<gene>
    <name evidence="4" type="ORF">NE695_09205</name>
</gene>
<protein>
    <submittedName>
        <fullName evidence="4">Carbohydrate kinase family protein</fullName>
    </submittedName>
</protein>
<evidence type="ECO:0000313" key="5">
    <source>
        <dbReference type="Proteomes" id="UP001524473"/>
    </source>
</evidence>
<evidence type="ECO:0000256" key="1">
    <source>
        <dbReference type="ARBA" id="ARBA00022679"/>
    </source>
</evidence>
<comment type="caution">
    <text evidence="4">The sequence shown here is derived from an EMBL/GenBank/DDBJ whole genome shotgun (WGS) entry which is preliminary data.</text>
</comment>
<evidence type="ECO:0000313" key="4">
    <source>
        <dbReference type="EMBL" id="MCQ4840090.1"/>
    </source>
</evidence>
<dbReference type="Pfam" id="PF00294">
    <property type="entry name" value="PfkB"/>
    <property type="match status" value="1"/>
</dbReference>
<dbReference type="InterPro" id="IPR002173">
    <property type="entry name" value="Carboh/pur_kinase_PfkB_CS"/>
</dbReference>